<dbReference type="InterPro" id="IPR011600">
    <property type="entry name" value="Pept_C14_caspase"/>
</dbReference>
<dbReference type="Gene3D" id="3.40.50.12660">
    <property type="match status" value="1"/>
</dbReference>
<comment type="similarity">
    <text evidence="1">Belongs to the peptidase C14B family.</text>
</comment>
<evidence type="ECO:0000256" key="2">
    <source>
        <dbReference type="SAM" id="MobiDB-lite"/>
    </source>
</evidence>
<dbReference type="GO" id="GO:0004197">
    <property type="term" value="F:cysteine-type endopeptidase activity"/>
    <property type="evidence" value="ECO:0007669"/>
    <property type="project" value="InterPro"/>
</dbReference>
<dbReference type="PANTHER" id="PTHR48104:SF30">
    <property type="entry name" value="METACASPASE-1"/>
    <property type="match status" value="1"/>
</dbReference>
<sequence length="210" mass="23434">MMPSPDRMSVGAMSDYGVPYIPSTHSSVHSGSPISPSRYGRDPFLVRPKDVRFGGLGRGRSMSYSNTSSRSGHAFSRRRSSYEVPPVMNSSVVFSDSIAAPWRGGRKKALCIGVSYFGDRRSELCGSAENARAVQHFLLRHGYRKEDVRILAEDDYDPRRHPTKVNIIDAMHWLVKSAQPGDHLFFHYSGHVAEIREASRDEVGGYDGTR</sequence>
<protein>
    <submittedName>
        <fullName evidence="4">N/A</fullName>
    </submittedName>
</protein>
<evidence type="ECO:0000313" key="4">
    <source>
        <dbReference type="EMBL" id="VWO97447.1"/>
    </source>
</evidence>
<feature type="domain" description="Peptidase C14 caspase" evidence="3">
    <location>
        <begin position="106"/>
        <end position="202"/>
    </location>
</feature>
<dbReference type="Pfam" id="PF00656">
    <property type="entry name" value="Peptidase_C14"/>
    <property type="match status" value="1"/>
</dbReference>
<dbReference type="EMBL" id="LR726320">
    <property type="protein sequence ID" value="VWO97447.1"/>
    <property type="molecule type" value="Genomic_DNA"/>
</dbReference>
<dbReference type="AlphaFoldDB" id="A0A5K1JY65"/>
<feature type="region of interest" description="Disordered" evidence="2">
    <location>
        <begin position="57"/>
        <end position="80"/>
    </location>
</feature>
<name>A0A5K1JY65_9APHY</name>
<evidence type="ECO:0000259" key="3">
    <source>
        <dbReference type="Pfam" id="PF00656"/>
    </source>
</evidence>
<accession>A0A5K1JY65</accession>
<dbReference type="GO" id="GO:0005737">
    <property type="term" value="C:cytoplasm"/>
    <property type="evidence" value="ECO:0007669"/>
    <property type="project" value="TreeGrafter"/>
</dbReference>
<proteinExistence type="inferred from homology"/>
<feature type="compositionally biased region" description="Low complexity" evidence="2">
    <location>
        <begin position="59"/>
        <end position="71"/>
    </location>
</feature>
<organism evidence="4">
    <name type="scientific">Ganoderma boninense</name>
    <dbReference type="NCBI Taxonomy" id="34458"/>
    <lineage>
        <taxon>Eukaryota</taxon>
        <taxon>Fungi</taxon>
        <taxon>Dikarya</taxon>
        <taxon>Basidiomycota</taxon>
        <taxon>Agaricomycotina</taxon>
        <taxon>Agaricomycetes</taxon>
        <taxon>Polyporales</taxon>
        <taxon>Polyporaceae</taxon>
        <taxon>Ganoderma</taxon>
    </lineage>
</organism>
<reference evidence="4" key="1">
    <citation type="submission" date="2019-10" db="EMBL/GenBank/DDBJ databases">
        <authorList>
            <person name="Nor Muhammad N."/>
        </authorList>
    </citation>
    <scope>NUCLEOTIDE SEQUENCE</scope>
</reference>
<dbReference type="PANTHER" id="PTHR48104">
    <property type="entry name" value="METACASPASE-4"/>
    <property type="match status" value="1"/>
</dbReference>
<dbReference type="GO" id="GO:0006508">
    <property type="term" value="P:proteolysis"/>
    <property type="evidence" value="ECO:0007669"/>
    <property type="project" value="InterPro"/>
</dbReference>
<evidence type="ECO:0000256" key="1">
    <source>
        <dbReference type="ARBA" id="ARBA00009005"/>
    </source>
</evidence>
<dbReference type="InterPro" id="IPR050452">
    <property type="entry name" value="Metacaspase"/>
</dbReference>
<gene>
    <name evidence="4" type="primary">I1RWQ2</name>
</gene>